<reference evidence="2" key="1">
    <citation type="journal article" date="2007" name="Plant Cell">
        <title>Dothideomycete-plant interactions illuminated by genome sequencing and EST analysis of the wheat pathogen Stagonospora nodorum.</title>
        <authorList>
            <person name="Hane J.K."/>
            <person name="Lowe R.G."/>
            <person name="Solomon P.S."/>
            <person name="Tan K.C."/>
            <person name="Schoch C.L."/>
            <person name="Spatafora J.W."/>
            <person name="Crous P.W."/>
            <person name="Kodira C."/>
            <person name="Birren B.W."/>
            <person name="Galagan J.E."/>
            <person name="Torriani S.F."/>
            <person name="McDonald B.A."/>
            <person name="Oliver R.P."/>
        </authorList>
    </citation>
    <scope>NUCLEOTIDE SEQUENCE [LARGE SCALE GENOMIC DNA]</scope>
    <source>
        <strain evidence="2">SN15 / ATCC MYA-4574 / FGSC 10173</strain>
    </source>
</reference>
<protein>
    <submittedName>
        <fullName evidence="1">Uncharacterized protein</fullName>
    </submittedName>
</protein>
<accession>Q0UX09</accession>
<gene>
    <name evidence="1" type="ORF">SNOG_03705</name>
</gene>
<evidence type="ECO:0000313" key="2">
    <source>
        <dbReference type="Proteomes" id="UP000001055"/>
    </source>
</evidence>
<dbReference type="GeneID" id="5971119"/>
<name>Q0UX09_PHANO</name>
<dbReference type="KEGG" id="pno:SNOG_03705"/>
<organism evidence="1 2">
    <name type="scientific">Phaeosphaeria nodorum (strain SN15 / ATCC MYA-4574 / FGSC 10173)</name>
    <name type="common">Glume blotch fungus</name>
    <name type="synonym">Parastagonospora nodorum</name>
    <dbReference type="NCBI Taxonomy" id="321614"/>
    <lineage>
        <taxon>Eukaryota</taxon>
        <taxon>Fungi</taxon>
        <taxon>Dikarya</taxon>
        <taxon>Ascomycota</taxon>
        <taxon>Pezizomycotina</taxon>
        <taxon>Dothideomycetes</taxon>
        <taxon>Pleosporomycetidae</taxon>
        <taxon>Pleosporales</taxon>
        <taxon>Pleosporineae</taxon>
        <taxon>Phaeosphaeriaceae</taxon>
        <taxon>Parastagonospora</taxon>
    </lineage>
</organism>
<dbReference type="RefSeq" id="XP_001794256.1">
    <property type="nucleotide sequence ID" value="XM_001794204.1"/>
</dbReference>
<dbReference type="EMBL" id="CH445329">
    <property type="protein sequence ID" value="EAT88910.1"/>
    <property type="molecule type" value="Genomic_DNA"/>
</dbReference>
<dbReference type="AlphaFoldDB" id="Q0UX09"/>
<evidence type="ECO:0000313" key="1">
    <source>
        <dbReference type="EMBL" id="EAT88910.1"/>
    </source>
</evidence>
<proteinExistence type="predicted"/>
<dbReference type="Proteomes" id="UP000001055">
    <property type="component" value="Unassembled WGS sequence"/>
</dbReference>
<dbReference type="InParanoid" id="Q0UX09"/>
<sequence length="39" mass="4864">MYIRQRQLWCIMTARENVCIFSVKVKINVLHVRKDRNDW</sequence>